<name>A0A9P4I9R0_9PEZI</name>
<comment type="similarity">
    <text evidence="2 7">Belongs to the major facilitator superfamily. Sugar transporter (TC 2.A.1.1) family.</text>
</comment>
<proteinExistence type="inferred from homology"/>
<dbReference type="GO" id="GO:0016020">
    <property type="term" value="C:membrane"/>
    <property type="evidence" value="ECO:0007669"/>
    <property type="project" value="UniProtKB-SubCell"/>
</dbReference>
<dbReference type="GO" id="GO:0005351">
    <property type="term" value="F:carbohydrate:proton symporter activity"/>
    <property type="evidence" value="ECO:0007669"/>
    <property type="project" value="TreeGrafter"/>
</dbReference>
<dbReference type="AlphaFoldDB" id="A0A9P4I9R0"/>
<dbReference type="SUPFAM" id="SSF103473">
    <property type="entry name" value="MFS general substrate transporter"/>
    <property type="match status" value="1"/>
</dbReference>
<dbReference type="EMBL" id="ML978127">
    <property type="protein sequence ID" value="KAF2097821.1"/>
    <property type="molecule type" value="Genomic_DNA"/>
</dbReference>
<dbReference type="PANTHER" id="PTHR48022:SF28">
    <property type="entry name" value="MAJOR FACILITATOR SUPERFAMILY (MFS) PROFILE DOMAIN-CONTAINING PROTEIN-RELATED"/>
    <property type="match status" value="1"/>
</dbReference>
<evidence type="ECO:0000313" key="11">
    <source>
        <dbReference type="Proteomes" id="UP000799772"/>
    </source>
</evidence>
<evidence type="ECO:0000256" key="7">
    <source>
        <dbReference type="RuleBase" id="RU003346"/>
    </source>
</evidence>
<evidence type="ECO:0000259" key="9">
    <source>
        <dbReference type="PROSITE" id="PS50850"/>
    </source>
</evidence>
<sequence>MGKSLRITILDRWLKGRVQYRLMSLCCSLAFALYGYDAGVLGGVQNTQPFLRAIGNPTNTYAVPMVASSYVLAATVVSMCVVFIGMPLGRRGCILMGDLCVIVGSAIQASAWSLPHIIVGRIICGFGIGFISSTVPTYMAEMSIKSKERGPEVAVQCAWLISGIAVAYWIDFGFTRMDNQVSWRFPIAAQAFFAITSGAGMLCLPDTPRWYYARNRLSEGDQVLSSLWGLEAEHPNVQHMKNEILASIQVEEEEQNKLSIVSLFWDNTDLRVGRRIRISFLILIPVLTTEGINMLVYYSTRIFANIGLSDFLSQLLAAVMNTGFAIGTWPLPWLIERWGRRPIMLWTALVCFISILIFTIMIALPHPTFATQWTAVAFVILYNFAFGFGWVGCPWLYGPEIAPLKYRHIGGAAGSFGEWLFSFLTVFAGGIAVERVGWKIWIWQVVACAGIIPFVYFMCPETSGKTLEEIDVLFVAPGYKMPDALNGDMTQKLNGKSEDEIVYTEKATEKV</sequence>
<keyword evidence="6 8" id="KW-0472">Membrane</keyword>
<dbReference type="InterPro" id="IPR020846">
    <property type="entry name" value="MFS_dom"/>
</dbReference>
<dbReference type="Proteomes" id="UP000799772">
    <property type="component" value="Unassembled WGS sequence"/>
</dbReference>
<dbReference type="InterPro" id="IPR003663">
    <property type="entry name" value="Sugar/inositol_transpt"/>
</dbReference>
<accession>A0A9P4I9R0</accession>
<evidence type="ECO:0000256" key="4">
    <source>
        <dbReference type="ARBA" id="ARBA00022692"/>
    </source>
</evidence>
<dbReference type="PANTHER" id="PTHR48022">
    <property type="entry name" value="PLASTIDIC GLUCOSE TRANSPORTER 4"/>
    <property type="match status" value="1"/>
</dbReference>
<feature type="transmembrane region" description="Helical" evidence="8">
    <location>
        <begin position="118"/>
        <end position="140"/>
    </location>
</feature>
<keyword evidence="4 8" id="KW-0812">Transmembrane</keyword>
<protein>
    <submittedName>
        <fullName evidence="10">Sugar transporter STL1</fullName>
    </submittedName>
</protein>
<keyword evidence="10" id="KW-0762">Sugar transport</keyword>
<feature type="transmembrane region" description="Helical" evidence="8">
    <location>
        <begin position="93"/>
        <end position="112"/>
    </location>
</feature>
<reference evidence="10" key="1">
    <citation type="journal article" date="2020" name="Stud. Mycol.">
        <title>101 Dothideomycetes genomes: a test case for predicting lifestyles and emergence of pathogens.</title>
        <authorList>
            <person name="Haridas S."/>
            <person name="Albert R."/>
            <person name="Binder M."/>
            <person name="Bloem J."/>
            <person name="Labutti K."/>
            <person name="Salamov A."/>
            <person name="Andreopoulos B."/>
            <person name="Baker S."/>
            <person name="Barry K."/>
            <person name="Bills G."/>
            <person name="Bluhm B."/>
            <person name="Cannon C."/>
            <person name="Castanera R."/>
            <person name="Culley D."/>
            <person name="Daum C."/>
            <person name="Ezra D."/>
            <person name="Gonzalez J."/>
            <person name="Henrissat B."/>
            <person name="Kuo A."/>
            <person name="Liang C."/>
            <person name="Lipzen A."/>
            <person name="Lutzoni F."/>
            <person name="Magnuson J."/>
            <person name="Mondo S."/>
            <person name="Nolan M."/>
            <person name="Ohm R."/>
            <person name="Pangilinan J."/>
            <person name="Park H.-J."/>
            <person name="Ramirez L."/>
            <person name="Alfaro M."/>
            <person name="Sun H."/>
            <person name="Tritt A."/>
            <person name="Yoshinaga Y."/>
            <person name="Zwiers L.-H."/>
            <person name="Turgeon B."/>
            <person name="Goodwin S."/>
            <person name="Spatafora J."/>
            <person name="Crous P."/>
            <person name="Grigoriev I."/>
        </authorList>
    </citation>
    <scope>NUCLEOTIDE SEQUENCE</scope>
    <source>
        <strain evidence="10">CBS 133067</strain>
    </source>
</reference>
<evidence type="ECO:0000313" key="10">
    <source>
        <dbReference type="EMBL" id="KAF2097821.1"/>
    </source>
</evidence>
<feature type="transmembrane region" description="Helical" evidence="8">
    <location>
        <begin position="61"/>
        <end position="86"/>
    </location>
</feature>
<feature type="transmembrane region" description="Helical" evidence="8">
    <location>
        <begin position="280"/>
        <end position="299"/>
    </location>
</feature>
<dbReference type="Gene3D" id="1.20.1250.20">
    <property type="entry name" value="MFS general substrate transporter like domains"/>
    <property type="match status" value="1"/>
</dbReference>
<dbReference type="Pfam" id="PF00083">
    <property type="entry name" value="Sugar_tr"/>
    <property type="match status" value="1"/>
</dbReference>
<dbReference type="InterPro" id="IPR005828">
    <property type="entry name" value="MFS_sugar_transport-like"/>
</dbReference>
<dbReference type="PRINTS" id="PR00171">
    <property type="entry name" value="SUGRTRNSPORT"/>
</dbReference>
<dbReference type="NCBIfam" id="TIGR00879">
    <property type="entry name" value="SP"/>
    <property type="match status" value="1"/>
</dbReference>
<organism evidence="10 11">
    <name type="scientific">Rhizodiscina lignyota</name>
    <dbReference type="NCBI Taxonomy" id="1504668"/>
    <lineage>
        <taxon>Eukaryota</taxon>
        <taxon>Fungi</taxon>
        <taxon>Dikarya</taxon>
        <taxon>Ascomycota</taxon>
        <taxon>Pezizomycotina</taxon>
        <taxon>Dothideomycetes</taxon>
        <taxon>Pleosporomycetidae</taxon>
        <taxon>Aulographales</taxon>
        <taxon>Rhizodiscinaceae</taxon>
        <taxon>Rhizodiscina</taxon>
    </lineage>
</organism>
<keyword evidence="3 7" id="KW-0813">Transport</keyword>
<feature type="transmembrane region" description="Helical" evidence="8">
    <location>
        <begin position="152"/>
        <end position="170"/>
    </location>
</feature>
<evidence type="ECO:0000256" key="2">
    <source>
        <dbReference type="ARBA" id="ARBA00010992"/>
    </source>
</evidence>
<evidence type="ECO:0000256" key="3">
    <source>
        <dbReference type="ARBA" id="ARBA00022448"/>
    </source>
</evidence>
<evidence type="ECO:0000256" key="1">
    <source>
        <dbReference type="ARBA" id="ARBA00004141"/>
    </source>
</evidence>
<feature type="transmembrane region" description="Helical" evidence="8">
    <location>
        <begin position="182"/>
        <end position="204"/>
    </location>
</feature>
<feature type="transmembrane region" description="Helical" evidence="8">
    <location>
        <begin position="343"/>
        <end position="364"/>
    </location>
</feature>
<feature type="transmembrane region" description="Helical" evidence="8">
    <location>
        <begin position="409"/>
        <end position="428"/>
    </location>
</feature>
<evidence type="ECO:0000256" key="5">
    <source>
        <dbReference type="ARBA" id="ARBA00022989"/>
    </source>
</evidence>
<feature type="transmembrane region" description="Helical" evidence="8">
    <location>
        <begin position="311"/>
        <end position="331"/>
    </location>
</feature>
<dbReference type="InterPro" id="IPR036259">
    <property type="entry name" value="MFS_trans_sf"/>
</dbReference>
<feature type="domain" description="Major facilitator superfamily (MFS) profile" evidence="9">
    <location>
        <begin position="23"/>
        <end position="463"/>
    </location>
</feature>
<dbReference type="OrthoDB" id="6133115at2759"/>
<gene>
    <name evidence="10" type="ORF">NA57DRAFT_39870</name>
</gene>
<feature type="transmembrane region" description="Helical" evidence="8">
    <location>
        <begin position="20"/>
        <end position="41"/>
    </location>
</feature>
<dbReference type="InterPro" id="IPR050360">
    <property type="entry name" value="MFS_Sugar_Transporters"/>
</dbReference>
<dbReference type="PROSITE" id="PS50850">
    <property type="entry name" value="MFS"/>
    <property type="match status" value="1"/>
</dbReference>
<evidence type="ECO:0000256" key="8">
    <source>
        <dbReference type="SAM" id="Phobius"/>
    </source>
</evidence>
<feature type="transmembrane region" description="Helical" evidence="8">
    <location>
        <begin position="376"/>
        <end position="397"/>
    </location>
</feature>
<feature type="transmembrane region" description="Helical" evidence="8">
    <location>
        <begin position="440"/>
        <end position="459"/>
    </location>
</feature>
<comment type="caution">
    <text evidence="10">The sequence shown here is derived from an EMBL/GenBank/DDBJ whole genome shotgun (WGS) entry which is preliminary data.</text>
</comment>
<comment type="subcellular location">
    <subcellularLocation>
        <location evidence="1">Membrane</location>
        <topology evidence="1">Multi-pass membrane protein</topology>
    </subcellularLocation>
</comment>
<evidence type="ECO:0000256" key="6">
    <source>
        <dbReference type="ARBA" id="ARBA00023136"/>
    </source>
</evidence>
<keyword evidence="11" id="KW-1185">Reference proteome</keyword>
<keyword evidence="5 8" id="KW-1133">Transmembrane helix</keyword>